<keyword evidence="1" id="KW-0472">Membrane</keyword>
<keyword evidence="1" id="KW-1133">Transmembrane helix</keyword>
<evidence type="ECO:0000256" key="1">
    <source>
        <dbReference type="SAM" id="Phobius"/>
    </source>
</evidence>
<sequence length="91" mass="10145">MFAARRLLLTGQSVANLAKRGVHKGIEGTPPMRFMSTPERIAVYSLICVSFLSYPTYLMLNLDNLRPKNDNSLGEKALAEKERRLAARAGH</sequence>
<reference evidence="2" key="1">
    <citation type="journal article" date="2013" name="Genetics">
        <title>The draft genome and transcriptome of Panagrellus redivivus are shaped by the harsh demands of a free-living lifestyle.</title>
        <authorList>
            <person name="Srinivasan J."/>
            <person name="Dillman A.R."/>
            <person name="Macchietto M.G."/>
            <person name="Heikkinen L."/>
            <person name="Lakso M."/>
            <person name="Fracchia K.M."/>
            <person name="Antoshechkin I."/>
            <person name="Mortazavi A."/>
            <person name="Wong G."/>
            <person name="Sternberg P.W."/>
        </authorList>
    </citation>
    <scope>NUCLEOTIDE SEQUENCE [LARGE SCALE GENOMIC DNA]</scope>
    <source>
        <strain evidence="2">MT8872</strain>
    </source>
</reference>
<keyword evidence="1" id="KW-0812">Transmembrane</keyword>
<organism evidence="2 3">
    <name type="scientific">Panagrellus redivivus</name>
    <name type="common">Microworm</name>
    <dbReference type="NCBI Taxonomy" id="6233"/>
    <lineage>
        <taxon>Eukaryota</taxon>
        <taxon>Metazoa</taxon>
        <taxon>Ecdysozoa</taxon>
        <taxon>Nematoda</taxon>
        <taxon>Chromadorea</taxon>
        <taxon>Rhabditida</taxon>
        <taxon>Tylenchina</taxon>
        <taxon>Panagrolaimomorpha</taxon>
        <taxon>Panagrolaimoidea</taxon>
        <taxon>Panagrolaimidae</taxon>
        <taxon>Panagrellus</taxon>
    </lineage>
</organism>
<dbReference type="Proteomes" id="UP000492821">
    <property type="component" value="Unassembled WGS sequence"/>
</dbReference>
<accession>A0A7E4VS66</accession>
<keyword evidence="2" id="KW-1185">Reference proteome</keyword>
<feature type="transmembrane region" description="Helical" evidence="1">
    <location>
        <begin position="41"/>
        <end position="60"/>
    </location>
</feature>
<reference evidence="3" key="2">
    <citation type="submission" date="2020-10" db="UniProtKB">
        <authorList>
            <consortium name="WormBaseParasite"/>
        </authorList>
    </citation>
    <scope>IDENTIFICATION</scope>
</reference>
<dbReference type="AlphaFoldDB" id="A0A7E4VS66"/>
<evidence type="ECO:0000313" key="2">
    <source>
        <dbReference type="Proteomes" id="UP000492821"/>
    </source>
</evidence>
<proteinExistence type="predicted"/>
<evidence type="ECO:0000313" key="3">
    <source>
        <dbReference type="WBParaSite" id="Pan_g2570.t1"/>
    </source>
</evidence>
<dbReference type="WBParaSite" id="Pan_g2570.t1">
    <property type="protein sequence ID" value="Pan_g2570.t1"/>
    <property type="gene ID" value="Pan_g2570"/>
</dbReference>
<name>A0A7E4VS66_PANRE</name>
<protein>
    <submittedName>
        <fullName evidence="3">Small integral membrane protein 8</fullName>
    </submittedName>
</protein>